<evidence type="ECO:0000256" key="1">
    <source>
        <dbReference type="SAM" id="MobiDB-lite"/>
    </source>
</evidence>
<protein>
    <submittedName>
        <fullName evidence="2">Uncharacterized protein</fullName>
    </submittedName>
</protein>
<dbReference type="AlphaFoldDB" id="A0A284SAZ2"/>
<accession>A0A284SAZ2</accession>
<evidence type="ECO:0000313" key="3">
    <source>
        <dbReference type="Proteomes" id="UP000219338"/>
    </source>
</evidence>
<feature type="region of interest" description="Disordered" evidence="1">
    <location>
        <begin position="95"/>
        <end position="125"/>
    </location>
</feature>
<dbReference type="EMBL" id="FUEG01000054">
    <property type="protein sequence ID" value="SJL18193.1"/>
    <property type="molecule type" value="Genomic_DNA"/>
</dbReference>
<name>A0A284SAZ2_ARMOS</name>
<organism evidence="2 3">
    <name type="scientific">Armillaria ostoyae</name>
    <name type="common">Armillaria root rot fungus</name>
    <dbReference type="NCBI Taxonomy" id="47428"/>
    <lineage>
        <taxon>Eukaryota</taxon>
        <taxon>Fungi</taxon>
        <taxon>Dikarya</taxon>
        <taxon>Basidiomycota</taxon>
        <taxon>Agaricomycotina</taxon>
        <taxon>Agaricomycetes</taxon>
        <taxon>Agaricomycetidae</taxon>
        <taxon>Agaricales</taxon>
        <taxon>Marasmiineae</taxon>
        <taxon>Physalacriaceae</taxon>
        <taxon>Armillaria</taxon>
    </lineage>
</organism>
<feature type="compositionally biased region" description="Acidic residues" evidence="1">
    <location>
        <begin position="97"/>
        <end position="109"/>
    </location>
</feature>
<sequence>MVGNDANVDMLQLSTRLIGTTEVSNILVKYPEWDRGPCRLRLPALAQNLSPVPLNEDHLTHASLSSDMLENGTYEGSTGDVGNLALTFLILNQLRDADDDEPEPEDDNEAVSGTDSAPIPSILTTPCSQEFEDALAAEAGQSDGDHTD</sequence>
<reference evidence="3" key="1">
    <citation type="journal article" date="2017" name="Nat. Ecol. Evol.">
        <title>Genome expansion and lineage-specific genetic innovations in the forest pathogenic fungi Armillaria.</title>
        <authorList>
            <person name="Sipos G."/>
            <person name="Prasanna A.N."/>
            <person name="Walter M.C."/>
            <person name="O'Connor E."/>
            <person name="Balint B."/>
            <person name="Krizsan K."/>
            <person name="Kiss B."/>
            <person name="Hess J."/>
            <person name="Varga T."/>
            <person name="Slot J."/>
            <person name="Riley R."/>
            <person name="Boka B."/>
            <person name="Rigling D."/>
            <person name="Barry K."/>
            <person name="Lee J."/>
            <person name="Mihaltcheva S."/>
            <person name="LaButti K."/>
            <person name="Lipzen A."/>
            <person name="Waldron R."/>
            <person name="Moloney N.M."/>
            <person name="Sperisen C."/>
            <person name="Kredics L."/>
            <person name="Vagvoelgyi C."/>
            <person name="Patrignani A."/>
            <person name="Fitzpatrick D."/>
            <person name="Nagy I."/>
            <person name="Doyle S."/>
            <person name="Anderson J.B."/>
            <person name="Grigoriev I.V."/>
            <person name="Gueldener U."/>
            <person name="Muensterkoetter M."/>
            <person name="Nagy L.G."/>
        </authorList>
    </citation>
    <scope>NUCLEOTIDE SEQUENCE [LARGE SCALE GENOMIC DNA]</scope>
    <source>
        <strain evidence="3">C18/9</strain>
    </source>
</reference>
<proteinExistence type="predicted"/>
<dbReference type="OrthoDB" id="2691851at2759"/>
<dbReference type="Proteomes" id="UP000219338">
    <property type="component" value="Unassembled WGS sequence"/>
</dbReference>
<keyword evidence="3" id="KW-1185">Reference proteome</keyword>
<evidence type="ECO:0000313" key="2">
    <source>
        <dbReference type="EMBL" id="SJL18193.1"/>
    </source>
</evidence>
<gene>
    <name evidence="2" type="ORF">ARMOST_21771</name>
</gene>